<dbReference type="GO" id="GO:0015937">
    <property type="term" value="P:coenzyme A biosynthetic process"/>
    <property type="evidence" value="ECO:0007669"/>
    <property type="project" value="TreeGrafter"/>
</dbReference>
<dbReference type="Pfam" id="PF02441">
    <property type="entry name" value="Flavoprotein"/>
    <property type="match status" value="1"/>
</dbReference>
<keyword evidence="3" id="KW-1185">Reference proteome</keyword>
<dbReference type="GO" id="GO:0010181">
    <property type="term" value="F:FMN binding"/>
    <property type="evidence" value="ECO:0007669"/>
    <property type="project" value="TreeGrafter"/>
</dbReference>
<evidence type="ECO:0000259" key="1">
    <source>
        <dbReference type="Pfam" id="PF02441"/>
    </source>
</evidence>
<dbReference type="RefSeq" id="WP_218162761.1">
    <property type="nucleotide sequence ID" value="NZ_FOUY01000012.1"/>
</dbReference>
<dbReference type="STRING" id="260086.SAMN05216207_101234"/>
<name>A0A1I4XWS8_PSUAM</name>
<feature type="domain" description="Flavoprotein" evidence="1">
    <location>
        <begin position="29"/>
        <end position="144"/>
    </location>
</feature>
<dbReference type="PANTHER" id="PTHR14359">
    <property type="entry name" value="HOMO-OLIGOMERIC FLAVIN CONTAINING CYS DECARBOXYLASE FAMILY"/>
    <property type="match status" value="1"/>
</dbReference>
<protein>
    <submittedName>
        <fullName evidence="2">Flavoprotein</fullName>
    </submittedName>
</protein>
<dbReference type="PANTHER" id="PTHR14359:SF6">
    <property type="entry name" value="PHOSPHOPANTOTHENOYLCYSTEINE DECARBOXYLASE"/>
    <property type="match status" value="1"/>
</dbReference>
<accession>A0A1I4XWS8</accession>
<organism evidence="2 3">
    <name type="scientific">Pseudonocardia ammonioxydans</name>
    <dbReference type="NCBI Taxonomy" id="260086"/>
    <lineage>
        <taxon>Bacteria</taxon>
        <taxon>Bacillati</taxon>
        <taxon>Actinomycetota</taxon>
        <taxon>Actinomycetes</taxon>
        <taxon>Pseudonocardiales</taxon>
        <taxon>Pseudonocardiaceae</taxon>
        <taxon>Pseudonocardia</taxon>
    </lineage>
</organism>
<dbReference type="InterPro" id="IPR003382">
    <property type="entry name" value="Flavoprotein"/>
</dbReference>
<reference evidence="2 3" key="1">
    <citation type="submission" date="2016-10" db="EMBL/GenBank/DDBJ databases">
        <authorList>
            <person name="de Groot N.N."/>
        </authorList>
    </citation>
    <scope>NUCLEOTIDE SEQUENCE [LARGE SCALE GENOMIC DNA]</scope>
    <source>
        <strain evidence="2 3">CGMCC 4.1877</strain>
    </source>
</reference>
<dbReference type="InterPro" id="IPR036551">
    <property type="entry name" value="Flavin_trans-like"/>
</dbReference>
<dbReference type="GO" id="GO:0004633">
    <property type="term" value="F:phosphopantothenoylcysteine decarboxylase activity"/>
    <property type="evidence" value="ECO:0007669"/>
    <property type="project" value="TreeGrafter"/>
</dbReference>
<gene>
    <name evidence="2" type="ORF">SAMN05216207_101234</name>
</gene>
<dbReference type="AlphaFoldDB" id="A0A1I4XWS8"/>
<evidence type="ECO:0000313" key="3">
    <source>
        <dbReference type="Proteomes" id="UP000199614"/>
    </source>
</evidence>
<dbReference type="EMBL" id="FOUY01000012">
    <property type="protein sequence ID" value="SFN30247.1"/>
    <property type="molecule type" value="Genomic_DNA"/>
</dbReference>
<dbReference type="SUPFAM" id="SSF52507">
    <property type="entry name" value="Homo-oligomeric flavin-containing Cys decarboxylases, HFCD"/>
    <property type="match status" value="1"/>
</dbReference>
<dbReference type="GO" id="GO:0071513">
    <property type="term" value="C:phosphopantothenoylcysteine decarboxylase complex"/>
    <property type="evidence" value="ECO:0007669"/>
    <property type="project" value="TreeGrafter"/>
</dbReference>
<dbReference type="Gene3D" id="3.40.50.1950">
    <property type="entry name" value="Flavin prenyltransferase-like"/>
    <property type="match status" value="1"/>
</dbReference>
<proteinExistence type="predicted"/>
<evidence type="ECO:0000313" key="2">
    <source>
        <dbReference type="EMBL" id="SFN30247.1"/>
    </source>
</evidence>
<dbReference type="Proteomes" id="UP000199614">
    <property type="component" value="Unassembled WGS sequence"/>
</dbReference>
<sequence length="188" mass="19971">MTDDRPVIGLVATAVGGVDTIRDSFIGPALERGWRVAVTLTPTAGSWLSDSGELAELETATGLPVRVAPRGPDERSPHPPVDCYVVAPASANTVAKLALGIADNQALTTVGEAIGNPATPVVVFPRVNAAHARHPAWERHLTTLRAGGVHLIYGPEVWALHEPRQAPPDRKIPWDTVLTRVDRVIADS</sequence>